<dbReference type="InterPro" id="IPR002828">
    <property type="entry name" value="SurE-like_Pase/nucleotidase"/>
</dbReference>
<dbReference type="Proteomes" id="UP000316706">
    <property type="component" value="Unassembled WGS sequence"/>
</dbReference>
<comment type="similarity">
    <text evidence="2">Belongs to the SurE nucleotidase family.</text>
</comment>
<name>A0A543I920_9ACTN</name>
<dbReference type="InterPro" id="IPR036523">
    <property type="entry name" value="SurE-like_sf"/>
</dbReference>
<dbReference type="Gene3D" id="3.40.1210.10">
    <property type="entry name" value="Survival protein SurE-like phosphatase/nucleotidase"/>
    <property type="match status" value="1"/>
</dbReference>
<gene>
    <name evidence="7" type="ORF">FHX41_0682</name>
</gene>
<accession>A0A543I920</accession>
<dbReference type="GO" id="GO:0008253">
    <property type="term" value="F:5'-nucleotidase activity"/>
    <property type="evidence" value="ECO:0007669"/>
    <property type="project" value="UniProtKB-EC"/>
</dbReference>
<evidence type="ECO:0000256" key="5">
    <source>
        <dbReference type="ARBA" id="ARBA00022801"/>
    </source>
</evidence>
<evidence type="ECO:0000256" key="2">
    <source>
        <dbReference type="ARBA" id="ARBA00011062"/>
    </source>
</evidence>
<reference evidence="7 8" key="1">
    <citation type="submission" date="2019-06" db="EMBL/GenBank/DDBJ databases">
        <title>Sequencing the genomes of 1000 actinobacteria strains.</title>
        <authorList>
            <person name="Klenk H.-P."/>
        </authorList>
    </citation>
    <scope>NUCLEOTIDE SEQUENCE [LARGE SCALE GENOMIC DNA]</scope>
    <source>
        <strain evidence="7 8">DSM 45043</strain>
    </source>
</reference>
<comment type="catalytic activity">
    <reaction evidence="1">
        <text>a ribonucleoside 5'-phosphate + H2O = a ribonucleoside + phosphate</text>
        <dbReference type="Rhea" id="RHEA:12484"/>
        <dbReference type="ChEBI" id="CHEBI:15377"/>
        <dbReference type="ChEBI" id="CHEBI:18254"/>
        <dbReference type="ChEBI" id="CHEBI:43474"/>
        <dbReference type="ChEBI" id="CHEBI:58043"/>
        <dbReference type="EC" id="3.1.3.5"/>
    </reaction>
</comment>
<dbReference type="EC" id="3.1.3.5" evidence="3"/>
<keyword evidence="5" id="KW-0378">Hydrolase</keyword>
<organism evidence="7 8">
    <name type="scientific">Actinomadura hallensis</name>
    <dbReference type="NCBI Taxonomy" id="337895"/>
    <lineage>
        <taxon>Bacteria</taxon>
        <taxon>Bacillati</taxon>
        <taxon>Actinomycetota</taxon>
        <taxon>Actinomycetes</taxon>
        <taxon>Streptosporangiales</taxon>
        <taxon>Thermomonosporaceae</taxon>
        <taxon>Actinomadura</taxon>
    </lineage>
</organism>
<sequence length="266" mass="27049">MLLTNDDGVEAEGLRVLARAVRDEGHEVVIVAPLADVSGSGTSLGTIADGAVIKAGTMVLDGLEDVETHWVDAPPSFAVLAACMGRFGPPPDVVVSGINPGWNTGRYLLFSSTVGAALTASMVGRSALAVSCGDLPGARFDTAALVARSALRWLVGHARARTVLNVNVPDVDAAAIKGVRCAPPGPVSSAALDLTSVDEGLRLGRSANTERLADPRLADTDAGLVAAGYVAVTGLLGGARQLPAEQIDEIVTAMAEDLSAPQGARP</sequence>
<protein>
    <recommendedName>
        <fullName evidence="3">5'-nucleotidase</fullName>
        <ecNumber evidence="3">3.1.3.5</ecNumber>
    </recommendedName>
</protein>
<evidence type="ECO:0000259" key="6">
    <source>
        <dbReference type="Pfam" id="PF01975"/>
    </source>
</evidence>
<proteinExistence type="inferred from homology"/>
<dbReference type="InterPro" id="IPR030048">
    <property type="entry name" value="SurE"/>
</dbReference>
<dbReference type="EMBL" id="VFPO01000001">
    <property type="protein sequence ID" value="TQM67084.1"/>
    <property type="molecule type" value="Genomic_DNA"/>
</dbReference>
<keyword evidence="4" id="KW-0479">Metal-binding</keyword>
<evidence type="ECO:0000313" key="8">
    <source>
        <dbReference type="Proteomes" id="UP000316706"/>
    </source>
</evidence>
<dbReference type="GO" id="GO:0046872">
    <property type="term" value="F:metal ion binding"/>
    <property type="evidence" value="ECO:0007669"/>
    <property type="project" value="UniProtKB-KW"/>
</dbReference>
<keyword evidence="8" id="KW-1185">Reference proteome</keyword>
<comment type="caution">
    <text evidence="7">The sequence shown here is derived from an EMBL/GenBank/DDBJ whole genome shotgun (WGS) entry which is preliminary data.</text>
</comment>
<evidence type="ECO:0000256" key="4">
    <source>
        <dbReference type="ARBA" id="ARBA00022723"/>
    </source>
</evidence>
<feature type="domain" description="Survival protein SurE-like phosphatase/nucleotidase" evidence="6">
    <location>
        <begin position="1"/>
        <end position="184"/>
    </location>
</feature>
<dbReference type="AlphaFoldDB" id="A0A543I920"/>
<dbReference type="Pfam" id="PF01975">
    <property type="entry name" value="SurE"/>
    <property type="match status" value="1"/>
</dbReference>
<evidence type="ECO:0000256" key="1">
    <source>
        <dbReference type="ARBA" id="ARBA00000815"/>
    </source>
</evidence>
<evidence type="ECO:0000313" key="7">
    <source>
        <dbReference type="EMBL" id="TQM67084.1"/>
    </source>
</evidence>
<dbReference type="PANTHER" id="PTHR30457:SF0">
    <property type="entry name" value="PHOSPHATASE, PUTATIVE (AFU_ORTHOLOGUE AFUA_4G01070)-RELATED"/>
    <property type="match status" value="1"/>
</dbReference>
<dbReference type="PANTHER" id="PTHR30457">
    <property type="entry name" value="5'-NUCLEOTIDASE SURE"/>
    <property type="match status" value="1"/>
</dbReference>
<dbReference type="SUPFAM" id="SSF64167">
    <property type="entry name" value="SurE-like"/>
    <property type="match status" value="1"/>
</dbReference>
<evidence type="ECO:0000256" key="3">
    <source>
        <dbReference type="ARBA" id="ARBA00012643"/>
    </source>
</evidence>